<comment type="caution">
    <text evidence="1">The sequence shown here is derived from an EMBL/GenBank/DDBJ whole genome shotgun (WGS) entry which is preliminary data.</text>
</comment>
<keyword evidence="2" id="KW-1185">Reference proteome</keyword>
<protein>
    <submittedName>
        <fullName evidence="1">Uncharacterized protein</fullName>
    </submittedName>
</protein>
<evidence type="ECO:0000313" key="1">
    <source>
        <dbReference type="EMBL" id="OUM74722.1"/>
    </source>
</evidence>
<organism evidence="1 2">
    <name type="scientific">Pseudomonas caspiana</name>
    <dbReference type="NCBI Taxonomy" id="1451454"/>
    <lineage>
        <taxon>Bacteria</taxon>
        <taxon>Pseudomonadati</taxon>
        <taxon>Pseudomonadota</taxon>
        <taxon>Gammaproteobacteria</taxon>
        <taxon>Pseudomonadales</taxon>
        <taxon>Pseudomonadaceae</taxon>
        <taxon>Pseudomonas</taxon>
    </lineage>
</organism>
<dbReference type="AlphaFoldDB" id="A0A1Y3P7P2"/>
<evidence type="ECO:0000313" key="2">
    <source>
        <dbReference type="Proteomes" id="UP000195440"/>
    </source>
</evidence>
<sequence>MFNLSSLVNALTPWRCPDNTPLGDGQASATSAISVTHSPSSSFSSHDMQACDAYLDDFLESMPKELTLIDLACYTHAPSSMVT</sequence>
<name>A0A1Y3P7P2_9PSED</name>
<dbReference type="Proteomes" id="UP000195440">
    <property type="component" value="Unassembled WGS sequence"/>
</dbReference>
<reference evidence="1 2" key="1">
    <citation type="journal article" date="2017" name="Syst. Appl. Microbiol.">
        <title>Pseudomonas caspiana sp. nov., a citrus pathogen in the Pseudomonas syringae phylogenetic group.</title>
        <authorList>
            <person name="Busquets A."/>
            <person name="Gomila M."/>
            <person name="Beiki F."/>
            <person name="Mulet M."/>
            <person name="Rahimian H."/>
            <person name="Garcia-Valdes E."/>
            <person name="Lalucat J."/>
        </authorList>
    </citation>
    <scope>NUCLEOTIDE SEQUENCE [LARGE SCALE GENOMIC DNA]</scope>
    <source>
        <strain evidence="1 2">FBF102</strain>
    </source>
</reference>
<dbReference type="EMBL" id="LOHF01000003">
    <property type="protein sequence ID" value="OUM74722.1"/>
    <property type="molecule type" value="Genomic_DNA"/>
</dbReference>
<accession>A0A1Y3P7P2</accession>
<gene>
    <name evidence="1" type="ORF">AUC60_04830</name>
</gene>
<proteinExistence type="predicted"/>